<dbReference type="InterPro" id="IPR043140">
    <property type="entry name" value="Ribosomal_uS14_sf"/>
</dbReference>
<reference evidence="2" key="2">
    <citation type="journal article" date="2013" name="Nat. Genet.">
        <title>The draft genomes of soft-shell turtle and green sea turtle yield insights into the development and evolution of the turtle-specific body plan.</title>
        <authorList>
            <person name="Wang Z."/>
            <person name="Pascual-Anaya J."/>
            <person name="Zadissa A."/>
            <person name="Li W."/>
            <person name="Niimura Y."/>
            <person name="Huang Z."/>
            <person name="Li C."/>
            <person name="White S."/>
            <person name="Xiong Z."/>
            <person name="Fang D."/>
            <person name="Wang B."/>
            <person name="Ming Y."/>
            <person name="Chen Y."/>
            <person name="Zheng Y."/>
            <person name="Kuraku S."/>
            <person name="Pignatelli M."/>
            <person name="Herrero J."/>
            <person name="Beal K."/>
            <person name="Nozawa M."/>
            <person name="Li Q."/>
            <person name="Wang J."/>
            <person name="Zhang H."/>
            <person name="Yu L."/>
            <person name="Shigenobu S."/>
            <person name="Wang J."/>
            <person name="Liu J."/>
            <person name="Flicek P."/>
            <person name="Searle S."/>
            <person name="Wang J."/>
            <person name="Kuratani S."/>
            <person name="Yin Y."/>
            <person name="Aken B."/>
            <person name="Zhang G."/>
            <person name="Irie N."/>
        </authorList>
    </citation>
    <scope>NUCLEOTIDE SEQUENCE [LARGE SCALE GENOMIC DNA]</scope>
    <source>
        <strain evidence="2">Daiwa-1</strain>
    </source>
</reference>
<dbReference type="GO" id="GO:0022627">
    <property type="term" value="C:cytosolic small ribosomal subunit"/>
    <property type="evidence" value="ECO:0007669"/>
    <property type="project" value="TreeGrafter"/>
</dbReference>
<dbReference type="GO" id="GO:0008270">
    <property type="term" value="F:zinc ion binding"/>
    <property type="evidence" value="ECO:0007669"/>
    <property type="project" value="InterPro"/>
</dbReference>
<dbReference type="InterPro" id="IPR039744">
    <property type="entry name" value="RIbosomal_uS14_euk_arc"/>
</dbReference>
<reference evidence="2" key="1">
    <citation type="submission" date="2011-10" db="EMBL/GenBank/DDBJ databases">
        <authorList>
            <consortium name="Soft-shell Turtle Genome Consortium"/>
        </authorList>
    </citation>
    <scope>NUCLEOTIDE SEQUENCE [LARGE SCALE GENOMIC DNA]</scope>
    <source>
        <strain evidence="2">Daiwa-1</strain>
    </source>
</reference>
<sequence>MGHQQHYGSHPRKFVQGSRSCHVYLNRHGLIRKSGLNTSHQDAKDVGLI</sequence>
<accession>K7F1D5</accession>
<name>K7F1D5_PELSI</name>
<dbReference type="HOGENOM" id="CLU_177289_1_0_1"/>
<reference evidence="1" key="4">
    <citation type="submission" date="2025-09" db="UniProtKB">
        <authorList>
            <consortium name="Ensembl"/>
        </authorList>
    </citation>
    <scope>IDENTIFICATION</scope>
</reference>
<dbReference type="EMBL" id="AGCU01058777">
    <property type="status" value="NOT_ANNOTATED_CDS"/>
    <property type="molecule type" value="Genomic_DNA"/>
</dbReference>
<dbReference type="GO" id="GO:0003735">
    <property type="term" value="F:structural constituent of ribosome"/>
    <property type="evidence" value="ECO:0007669"/>
    <property type="project" value="InterPro"/>
</dbReference>
<dbReference type="Ensembl" id="ENSPSIT00000001852.1">
    <property type="protein sequence ID" value="ENSPSIP00000001845.1"/>
    <property type="gene ID" value="ENSPSIG00000001853.1"/>
</dbReference>
<evidence type="ECO:0000313" key="2">
    <source>
        <dbReference type="Proteomes" id="UP000007267"/>
    </source>
</evidence>
<proteinExistence type="predicted"/>
<reference evidence="1" key="3">
    <citation type="submission" date="2025-08" db="UniProtKB">
        <authorList>
            <consortium name="Ensembl"/>
        </authorList>
    </citation>
    <scope>IDENTIFICATION</scope>
</reference>
<dbReference type="STRING" id="13735.ENSPSIP00000001845"/>
<dbReference type="PANTHER" id="PTHR12010">
    <property type="entry name" value="40S RIBOSOMAL PROTEIN S29"/>
    <property type="match status" value="1"/>
</dbReference>
<dbReference type="eggNOG" id="KOG3506">
    <property type="taxonomic scope" value="Eukaryota"/>
</dbReference>
<organism evidence="1 2">
    <name type="scientific">Pelodiscus sinensis</name>
    <name type="common">Chinese softshell turtle</name>
    <name type="synonym">Trionyx sinensis</name>
    <dbReference type="NCBI Taxonomy" id="13735"/>
    <lineage>
        <taxon>Eukaryota</taxon>
        <taxon>Metazoa</taxon>
        <taxon>Chordata</taxon>
        <taxon>Craniata</taxon>
        <taxon>Vertebrata</taxon>
        <taxon>Euteleostomi</taxon>
        <taxon>Archelosauria</taxon>
        <taxon>Testudinata</taxon>
        <taxon>Testudines</taxon>
        <taxon>Cryptodira</taxon>
        <taxon>Trionychia</taxon>
        <taxon>Trionychidae</taxon>
        <taxon>Pelodiscus</taxon>
    </lineage>
</organism>
<keyword evidence="2" id="KW-1185">Reference proteome</keyword>
<protein>
    <submittedName>
        <fullName evidence="1">Uncharacterized protein</fullName>
    </submittedName>
</protein>
<dbReference type="GO" id="GO:0002181">
    <property type="term" value="P:cytoplasmic translation"/>
    <property type="evidence" value="ECO:0007669"/>
    <property type="project" value="TreeGrafter"/>
</dbReference>
<dbReference type="Gene3D" id="4.10.830.10">
    <property type="entry name" value="30s Ribosomal Protein S14, Chain N"/>
    <property type="match status" value="1"/>
</dbReference>
<dbReference type="PANTHER" id="PTHR12010:SF2">
    <property type="entry name" value="40S RIBOSOMAL PROTEIN S29"/>
    <property type="match status" value="1"/>
</dbReference>
<evidence type="ECO:0000313" key="1">
    <source>
        <dbReference type="Ensembl" id="ENSPSIP00000001845.1"/>
    </source>
</evidence>
<dbReference type="Proteomes" id="UP000007267">
    <property type="component" value="Unassembled WGS sequence"/>
</dbReference>
<dbReference type="AlphaFoldDB" id="K7F1D5"/>